<feature type="repeat" description="PPR" evidence="2">
    <location>
        <begin position="83"/>
        <end position="117"/>
    </location>
</feature>
<protein>
    <submittedName>
        <fullName evidence="4">Pentatricopeptide repeat-containing protein At5g15340, mitochondrial-like</fullName>
    </submittedName>
</protein>
<dbReference type="Proteomes" id="UP001652660">
    <property type="component" value="Chromosome 2e"/>
</dbReference>
<dbReference type="RefSeq" id="XP_071935803.1">
    <property type="nucleotide sequence ID" value="XM_072079702.1"/>
</dbReference>
<dbReference type="PANTHER" id="PTHR47926">
    <property type="entry name" value="PENTATRICOPEPTIDE REPEAT-CONTAINING PROTEIN"/>
    <property type="match status" value="1"/>
</dbReference>
<keyword evidence="3" id="KW-1185">Reference proteome</keyword>
<feature type="repeat" description="PPR" evidence="2">
    <location>
        <begin position="154"/>
        <end position="188"/>
    </location>
</feature>
<dbReference type="PROSITE" id="PS51375">
    <property type="entry name" value="PPR"/>
    <property type="match status" value="4"/>
</dbReference>
<evidence type="ECO:0000313" key="3">
    <source>
        <dbReference type="Proteomes" id="UP001652660"/>
    </source>
</evidence>
<dbReference type="NCBIfam" id="TIGR00756">
    <property type="entry name" value="PPR"/>
    <property type="match status" value="2"/>
</dbReference>
<organism evidence="3 4">
    <name type="scientific">Coffea arabica</name>
    <name type="common">Arabian coffee</name>
    <dbReference type="NCBI Taxonomy" id="13443"/>
    <lineage>
        <taxon>Eukaryota</taxon>
        <taxon>Viridiplantae</taxon>
        <taxon>Streptophyta</taxon>
        <taxon>Embryophyta</taxon>
        <taxon>Tracheophyta</taxon>
        <taxon>Spermatophyta</taxon>
        <taxon>Magnoliopsida</taxon>
        <taxon>eudicotyledons</taxon>
        <taxon>Gunneridae</taxon>
        <taxon>Pentapetalae</taxon>
        <taxon>asterids</taxon>
        <taxon>lamiids</taxon>
        <taxon>Gentianales</taxon>
        <taxon>Rubiaceae</taxon>
        <taxon>Ixoroideae</taxon>
        <taxon>Gardenieae complex</taxon>
        <taxon>Bertiereae - Coffeeae clade</taxon>
        <taxon>Coffeeae</taxon>
        <taxon>Coffea</taxon>
    </lineage>
</organism>
<dbReference type="InterPro" id="IPR002885">
    <property type="entry name" value="PPR_rpt"/>
</dbReference>
<dbReference type="Gene3D" id="1.25.40.10">
    <property type="entry name" value="Tetratricopeptide repeat domain"/>
    <property type="match status" value="3"/>
</dbReference>
<proteinExistence type="predicted"/>
<dbReference type="GeneID" id="140036820"/>
<gene>
    <name evidence="4" type="primary">LOC140036820</name>
</gene>
<sequence>MVECARQISSLARHYRALLRSAARHPDLGVGQKLHATAITSGLLALSAPNSFLRNTILRMYAACCNSYSARKVFDEIPRSHKDTVDWTTLMNCYARDGLPRETLNLFITMRSIGVPVDEITLVSFFCACAKLGDEWLGYQGYVCLVKMGFCYNSMKACNAAMSMYAKCGLMREARRVFDEMSERSAVSWTVLLDAVMKWECLESGRRVFDEMPERNEIAWTKMITGYVENGCAWEAFKMLKEMLFDHGLDLNFVTLCSLLSACTRSGDVMMGRWLHLHSLKMMGNQMDVMVATSLIDMYAKCGGIAAACRVFEAMHHRNVAMWNAMLNGLAVHGKGSVVLDMFDQMVMEVNPDDVTFTVLLSACSHSGLVDQGRVFFSNLECRYGIKPSMEHYACMVDLLGRAGHHEEAETMIMGMPMQPNEFVLGSLLGSCIVHRKLELGERVMQELLKMYPQNVEYHVLLSNMYASVDKPEKADSFRGVLKMRGIRRVPGMSSVHFGGKIGRSTAGEKSYPPIRSIPRVGRIEDVKFSNTSYQA</sequence>
<feature type="repeat" description="PPR" evidence="2">
    <location>
        <begin position="353"/>
        <end position="388"/>
    </location>
</feature>
<dbReference type="Pfam" id="PF01535">
    <property type="entry name" value="PPR"/>
    <property type="match status" value="5"/>
</dbReference>
<accession>A0ABM4WVJ9</accession>
<dbReference type="SUPFAM" id="SSF48452">
    <property type="entry name" value="TPR-like"/>
    <property type="match status" value="1"/>
</dbReference>
<reference evidence="4" key="1">
    <citation type="submission" date="2025-08" db="UniProtKB">
        <authorList>
            <consortium name="RefSeq"/>
        </authorList>
    </citation>
    <scope>IDENTIFICATION</scope>
    <source>
        <tissue evidence="4">Leaves</tissue>
    </source>
</reference>
<dbReference type="InterPro" id="IPR046960">
    <property type="entry name" value="PPR_At4g14850-like_plant"/>
</dbReference>
<dbReference type="InterPro" id="IPR011990">
    <property type="entry name" value="TPR-like_helical_dom_sf"/>
</dbReference>
<evidence type="ECO:0000313" key="4">
    <source>
        <dbReference type="RefSeq" id="XP_071935803.1"/>
    </source>
</evidence>
<evidence type="ECO:0000256" key="1">
    <source>
        <dbReference type="ARBA" id="ARBA00022737"/>
    </source>
</evidence>
<feature type="repeat" description="PPR" evidence="2">
    <location>
        <begin position="288"/>
        <end position="322"/>
    </location>
</feature>
<name>A0ABM4WVJ9_COFAR</name>
<keyword evidence="1" id="KW-0677">Repeat</keyword>
<dbReference type="Pfam" id="PF13041">
    <property type="entry name" value="PPR_2"/>
    <property type="match status" value="1"/>
</dbReference>
<dbReference type="Pfam" id="PF20431">
    <property type="entry name" value="E_motif"/>
    <property type="match status" value="1"/>
</dbReference>
<evidence type="ECO:0000256" key="2">
    <source>
        <dbReference type="PROSITE-ProRule" id="PRU00708"/>
    </source>
</evidence>
<dbReference type="PANTHER" id="PTHR47926:SF436">
    <property type="entry name" value="PENTATRICOPEPTIDE REPEAT-CONTAINING PROTEIN ELI1, CHLOROPLASTIC-LIKE ISOFORM X2"/>
    <property type="match status" value="1"/>
</dbReference>
<dbReference type="InterPro" id="IPR046848">
    <property type="entry name" value="E_motif"/>
</dbReference>